<keyword evidence="1" id="KW-0175">Coiled coil</keyword>
<name>A0AAP0DX85_9MAGN</name>
<evidence type="ECO:0000313" key="5">
    <source>
        <dbReference type="Proteomes" id="UP001419268"/>
    </source>
</evidence>
<dbReference type="InterPro" id="IPR004330">
    <property type="entry name" value="FAR1_DNA_bnd_dom"/>
</dbReference>
<feature type="region of interest" description="Disordered" evidence="2">
    <location>
        <begin position="1"/>
        <end position="32"/>
    </location>
</feature>
<feature type="coiled-coil region" evidence="1">
    <location>
        <begin position="219"/>
        <end position="256"/>
    </location>
</feature>
<dbReference type="Proteomes" id="UP001419268">
    <property type="component" value="Unassembled WGS sequence"/>
</dbReference>
<dbReference type="AlphaFoldDB" id="A0AAP0DX85"/>
<dbReference type="EMBL" id="JBBNAG010000013">
    <property type="protein sequence ID" value="KAK9082721.1"/>
    <property type="molecule type" value="Genomic_DNA"/>
</dbReference>
<organism evidence="4 5">
    <name type="scientific">Stephania cephalantha</name>
    <dbReference type="NCBI Taxonomy" id="152367"/>
    <lineage>
        <taxon>Eukaryota</taxon>
        <taxon>Viridiplantae</taxon>
        <taxon>Streptophyta</taxon>
        <taxon>Embryophyta</taxon>
        <taxon>Tracheophyta</taxon>
        <taxon>Spermatophyta</taxon>
        <taxon>Magnoliopsida</taxon>
        <taxon>Ranunculales</taxon>
        <taxon>Menispermaceae</taxon>
        <taxon>Menispermoideae</taxon>
        <taxon>Cissampelideae</taxon>
        <taxon>Stephania</taxon>
    </lineage>
</organism>
<accession>A0AAP0DX85</accession>
<gene>
    <name evidence="4" type="ORF">Scep_029192</name>
</gene>
<evidence type="ECO:0000259" key="3">
    <source>
        <dbReference type="Pfam" id="PF03101"/>
    </source>
</evidence>
<dbReference type="PANTHER" id="PTHR46328">
    <property type="entry name" value="FAR-RED IMPAIRED RESPONSIVE (FAR1) FAMILY PROTEIN-RELATED"/>
    <property type="match status" value="1"/>
</dbReference>
<feature type="compositionally biased region" description="Polar residues" evidence="2">
    <location>
        <begin position="13"/>
        <end position="22"/>
    </location>
</feature>
<sequence length="287" mass="33514">MDIQNKEPLLDPNETSEQSYEQLDSEGEHDDHGNLQLELQTGCHALMVPESGALQVFKGEVPEVGMIFDSELQAYDFYNTYARSIGFSIRRSKMVMRKDKTITRRVFCCSKEGFRCKHPRGDPMKPRPLTRTGCKARIGIHLQDGKYIVNEFVEEHNHSLARPSESHLLRSQRKTQDPHPLSIEDVLSYLREEGAVPQDLNLVDETGNNYLQRWCYEILKKAQEDKRKIRELSTELQRERRQCAIYKEQLNLVLQEMEDHTNHLSDQVKRIVHNMKEVEPHRSKELS</sequence>
<dbReference type="PANTHER" id="PTHR46328:SF27">
    <property type="entry name" value="OS12G0287500 PROTEIN"/>
    <property type="match status" value="1"/>
</dbReference>
<dbReference type="Pfam" id="PF03101">
    <property type="entry name" value="FAR1"/>
    <property type="match status" value="1"/>
</dbReference>
<comment type="caution">
    <text evidence="4">The sequence shown here is derived from an EMBL/GenBank/DDBJ whole genome shotgun (WGS) entry which is preliminary data.</text>
</comment>
<evidence type="ECO:0000313" key="4">
    <source>
        <dbReference type="EMBL" id="KAK9082721.1"/>
    </source>
</evidence>
<evidence type="ECO:0000256" key="2">
    <source>
        <dbReference type="SAM" id="MobiDB-lite"/>
    </source>
</evidence>
<protein>
    <recommendedName>
        <fullName evidence="3">FAR1 domain-containing protein</fullName>
    </recommendedName>
</protein>
<feature type="domain" description="FAR1" evidence="3">
    <location>
        <begin position="76"/>
        <end position="161"/>
    </location>
</feature>
<evidence type="ECO:0000256" key="1">
    <source>
        <dbReference type="SAM" id="Coils"/>
    </source>
</evidence>
<reference evidence="4 5" key="1">
    <citation type="submission" date="2024-01" db="EMBL/GenBank/DDBJ databases">
        <title>Genome assemblies of Stephania.</title>
        <authorList>
            <person name="Yang L."/>
        </authorList>
    </citation>
    <scope>NUCLEOTIDE SEQUENCE [LARGE SCALE GENOMIC DNA]</scope>
    <source>
        <strain evidence="4">JXDWG</strain>
        <tissue evidence="4">Leaf</tissue>
    </source>
</reference>
<keyword evidence="5" id="KW-1185">Reference proteome</keyword>
<proteinExistence type="predicted"/>